<name>A0A0C9M4X5_9FUNG</name>
<evidence type="ECO:0000256" key="1">
    <source>
        <dbReference type="ARBA" id="ARBA00012513"/>
    </source>
</evidence>
<evidence type="ECO:0000256" key="3">
    <source>
        <dbReference type="ARBA" id="ARBA00022679"/>
    </source>
</evidence>
<dbReference type="Gene3D" id="1.10.510.10">
    <property type="entry name" value="Transferase(Phosphotransferase) domain 1"/>
    <property type="match status" value="1"/>
</dbReference>
<keyword evidence="2 10" id="KW-0723">Serine/threonine-protein kinase</keyword>
<dbReference type="AlphaFoldDB" id="A0A0C9M4X5"/>
<gene>
    <name evidence="12" type="ORF">MAM1_0064c03931</name>
</gene>
<evidence type="ECO:0000256" key="8">
    <source>
        <dbReference type="ARBA" id="ARBA00048679"/>
    </source>
</evidence>
<dbReference type="OrthoDB" id="6513151at2759"/>
<dbReference type="STRING" id="91626.A0A0C9M4X5"/>
<feature type="domain" description="Protein kinase" evidence="11">
    <location>
        <begin position="88"/>
        <end position="378"/>
    </location>
</feature>
<dbReference type="Proteomes" id="UP000053815">
    <property type="component" value="Unassembled WGS sequence"/>
</dbReference>
<dbReference type="InterPro" id="IPR011009">
    <property type="entry name" value="Kinase-like_dom_sf"/>
</dbReference>
<dbReference type="SMART" id="SM00220">
    <property type="entry name" value="S_TKc"/>
    <property type="match status" value="1"/>
</dbReference>
<protein>
    <recommendedName>
        <fullName evidence="1">non-specific serine/threonine protein kinase</fullName>
        <ecNumber evidence="1">2.7.11.1</ecNumber>
    </recommendedName>
</protein>
<organism evidence="12">
    <name type="scientific">Mucor ambiguus</name>
    <dbReference type="NCBI Taxonomy" id="91626"/>
    <lineage>
        <taxon>Eukaryota</taxon>
        <taxon>Fungi</taxon>
        <taxon>Fungi incertae sedis</taxon>
        <taxon>Mucoromycota</taxon>
        <taxon>Mucoromycotina</taxon>
        <taxon>Mucoromycetes</taxon>
        <taxon>Mucorales</taxon>
        <taxon>Mucorineae</taxon>
        <taxon>Mucoraceae</taxon>
        <taxon>Mucor</taxon>
    </lineage>
</organism>
<dbReference type="GO" id="GO:0007165">
    <property type="term" value="P:signal transduction"/>
    <property type="evidence" value="ECO:0007669"/>
    <property type="project" value="TreeGrafter"/>
</dbReference>
<dbReference type="PANTHER" id="PTHR43895:SF32">
    <property type="entry name" value="SERINE_THREONINE-PROTEIN KINASE CHK1"/>
    <property type="match status" value="1"/>
</dbReference>
<proteinExistence type="inferred from homology"/>
<evidence type="ECO:0000313" key="12">
    <source>
        <dbReference type="EMBL" id="GAN04471.1"/>
    </source>
</evidence>
<evidence type="ECO:0000256" key="10">
    <source>
        <dbReference type="RuleBase" id="RU000304"/>
    </source>
</evidence>
<keyword evidence="4 9" id="KW-0547">Nucleotide-binding</keyword>
<comment type="similarity">
    <text evidence="10">Belongs to the protein kinase superfamily.</text>
</comment>
<dbReference type="InterPro" id="IPR017441">
    <property type="entry name" value="Protein_kinase_ATP_BS"/>
</dbReference>
<dbReference type="Pfam" id="PF00069">
    <property type="entry name" value="Pkinase"/>
    <property type="match status" value="1"/>
</dbReference>
<evidence type="ECO:0000259" key="11">
    <source>
        <dbReference type="PROSITE" id="PS50011"/>
    </source>
</evidence>
<accession>A0A0C9M4X5</accession>
<keyword evidence="6 9" id="KW-0067">ATP-binding</keyword>
<evidence type="ECO:0000256" key="6">
    <source>
        <dbReference type="ARBA" id="ARBA00022840"/>
    </source>
</evidence>
<keyword evidence="13" id="KW-1185">Reference proteome</keyword>
<dbReference type="EC" id="2.7.11.1" evidence="1"/>
<dbReference type="SUPFAM" id="SSF56112">
    <property type="entry name" value="Protein kinase-like (PK-like)"/>
    <property type="match status" value="1"/>
</dbReference>
<dbReference type="GO" id="GO:0005524">
    <property type="term" value="F:ATP binding"/>
    <property type="evidence" value="ECO:0007669"/>
    <property type="project" value="UniProtKB-UniRule"/>
</dbReference>
<dbReference type="InterPro" id="IPR008271">
    <property type="entry name" value="Ser/Thr_kinase_AS"/>
</dbReference>
<evidence type="ECO:0000256" key="9">
    <source>
        <dbReference type="PROSITE-ProRule" id="PRU10141"/>
    </source>
</evidence>
<dbReference type="GO" id="GO:0004674">
    <property type="term" value="F:protein serine/threonine kinase activity"/>
    <property type="evidence" value="ECO:0007669"/>
    <property type="project" value="UniProtKB-KW"/>
</dbReference>
<dbReference type="EMBL" id="DF836353">
    <property type="protein sequence ID" value="GAN04471.1"/>
    <property type="molecule type" value="Genomic_DNA"/>
</dbReference>
<dbReference type="Gene3D" id="3.30.200.20">
    <property type="entry name" value="Phosphorylase Kinase, domain 1"/>
    <property type="match status" value="1"/>
</dbReference>
<evidence type="ECO:0000256" key="5">
    <source>
        <dbReference type="ARBA" id="ARBA00022777"/>
    </source>
</evidence>
<evidence type="ECO:0000256" key="2">
    <source>
        <dbReference type="ARBA" id="ARBA00022527"/>
    </source>
</evidence>
<comment type="catalytic activity">
    <reaction evidence="7">
        <text>L-threonyl-[protein] + ATP = O-phospho-L-threonyl-[protein] + ADP + H(+)</text>
        <dbReference type="Rhea" id="RHEA:46608"/>
        <dbReference type="Rhea" id="RHEA-COMP:11060"/>
        <dbReference type="Rhea" id="RHEA-COMP:11605"/>
        <dbReference type="ChEBI" id="CHEBI:15378"/>
        <dbReference type="ChEBI" id="CHEBI:30013"/>
        <dbReference type="ChEBI" id="CHEBI:30616"/>
        <dbReference type="ChEBI" id="CHEBI:61977"/>
        <dbReference type="ChEBI" id="CHEBI:456216"/>
        <dbReference type="EC" id="2.7.11.1"/>
    </reaction>
</comment>
<dbReference type="PANTHER" id="PTHR43895">
    <property type="entry name" value="CALCIUM/CALMODULIN-DEPENDENT PROTEIN KINASE KINASE-RELATED"/>
    <property type="match status" value="1"/>
</dbReference>
<sequence>MKDSTLLLDFPSLSSLTITSKNEPSFVKEQYIPSVIDSIKPKKKKRSTLPTWPLVQQLKLILSTMKSSQKQEQPQKRHHARLLSHYGQLQRRQIGTGASATVLLTHQLQEDGKVVQVYAIKAFRKRKVRETDASFMKKLISEFCISSTLDHPNIVKTVDLVMDEKNRYCTVMEYVSHDKQPALLLHEQAVCSGGDLYSFIKEGRLSSQDEANGYFKQLLDGLSYLHRLGVAHRDIKPENLLLVKQSTSTILKISDFGEADVFREAWQESCRLSDGLCGSTPYIAPEIFVCSKQGYRASQADVWSAGIVYFCMRLNGVPFYSAQQSDTNYRLYRKHYTKQAYPAFESFDEESRQMMYAMLNPDPEKRYTIQDVLKLTWLAQVKPPIYT</sequence>
<dbReference type="CDD" id="cd13994">
    <property type="entry name" value="STKc_HAL4_like"/>
    <property type="match status" value="1"/>
</dbReference>
<dbReference type="InterPro" id="IPR000719">
    <property type="entry name" value="Prot_kinase_dom"/>
</dbReference>
<comment type="catalytic activity">
    <reaction evidence="8">
        <text>L-seryl-[protein] + ATP = O-phospho-L-seryl-[protein] + ADP + H(+)</text>
        <dbReference type="Rhea" id="RHEA:17989"/>
        <dbReference type="Rhea" id="RHEA-COMP:9863"/>
        <dbReference type="Rhea" id="RHEA-COMP:11604"/>
        <dbReference type="ChEBI" id="CHEBI:15378"/>
        <dbReference type="ChEBI" id="CHEBI:29999"/>
        <dbReference type="ChEBI" id="CHEBI:30616"/>
        <dbReference type="ChEBI" id="CHEBI:83421"/>
        <dbReference type="ChEBI" id="CHEBI:456216"/>
        <dbReference type="EC" id="2.7.11.1"/>
    </reaction>
</comment>
<keyword evidence="3" id="KW-0808">Transferase</keyword>
<dbReference type="PROSITE" id="PS50011">
    <property type="entry name" value="PROTEIN_KINASE_DOM"/>
    <property type="match status" value="1"/>
</dbReference>
<dbReference type="PROSITE" id="PS00107">
    <property type="entry name" value="PROTEIN_KINASE_ATP"/>
    <property type="match status" value="1"/>
</dbReference>
<keyword evidence="5 12" id="KW-0418">Kinase</keyword>
<evidence type="ECO:0000256" key="4">
    <source>
        <dbReference type="ARBA" id="ARBA00022741"/>
    </source>
</evidence>
<feature type="binding site" evidence="9">
    <location>
        <position position="121"/>
    </location>
    <ligand>
        <name>ATP</name>
        <dbReference type="ChEBI" id="CHEBI:30616"/>
    </ligand>
</feature>
<reference evidence="12" key="1">
    <citation type="submission" date="2014-09" db="EMBL/GenBank/DDBJ databases">
        <title>Draft genome sequence of an oleaginous Mucoromycotina fungus Mucor ambiguus NBRC6742.</title>
        <authorList>
            <person name="Takeda I."/>
            <person name="Yamane N."/>
            <person name="Morita T."/>
            <person name="Tamano K."/>
            <person name="Machida M."/>
            <person name="Baker S."/>
            <person name="Koike H."/>
        </authorList>
    </citation>
    <scope>NUCLEOTIDE SEQUENCE</scope>
    <source>
        <strain evidence="12">NBRC 6742</strain>
    </source>
</reference>
<evidence type="ECO:0000313" key="13">
    <source>
        <dbReference type="Proteomes" id="UP000053815"/>
    </source>
</evidence>
<dbReference type="PROSITE" id="PS00108">
    <property type="entry name" value="PROTEIN_KINASE_ST"/>
    <property type="match status" value="1"/>
</dbReference>
<evidence type="ECO:0000256" key="7">
    <source>
        <dbReference type="ARBA" id="ARBA00047899"/>
    </source>
</evidence>